<dbReference type="Gene3D" id="1.10.533.10">
    <property type="entry name" value="Death Domain, Fas"/>
    <property type="match status" value="1"/>
</dbReference>
<sequence>TPLHLAVITKQEDVVEDLLRVGADLSLLDRWGNSVLHLAAREGHDKILSVLLKNRKAALLIDHPNGEGLNAIHIAVMSNSLPCLLLLVAAGAEVNAQEQKSGRTALHLAVEYDNISLAGCLLLEGDAHVDSTTYDGTTPLHIAAGRGSTRLAALLKAAGADPLVENFEPLYDLDDSWEQAGEDEGVVPGTTPLDMAANWQVSGGTIKELMEALRQMGYTEAIEVIQAAFCTPETTASSPVTTAQAHMLPLSSSSTRQHIGPPPPPTPHQPSPSVSSIRTHGPGRTLDISCYSINFTVHFTGFSRGNHSVNEEQGPLLPSASRRRGTILRPQVKSTKKEVSDDQVTARWPQRRNTPSATGTPDKRHLRTPRTAPTT</sequence>
<dbReference type="Gene3D" id="1.25.40.20">
    <property type="entry name" value="Ankyrin repeat-containing domain"/>
    <property type="match status" value="1"/>
</dbReference>
<accession>A0A1A6HEA5</accession>
<dbReference type="Pfam" id="PF12796">
    <property type="entry name" value="Ank_2"/>
    <property type="match status" value="1"/>
</dbReference>
<evidence type="ECO:0000256" key="1">
    <source>
        <dbReference type="ARBA" id="ARBA00022737"/>
    </source>
</evidence>
<dbReference type="GO" id="GO:0005829">
    <property type="term" value="C:cytosol"/>
    <property type="evidence" value="ECO:0007669"/>
    <property type="project" value="TreeGrafter"/>
</dbReference>
<dbReference type="PANTHER" id="PTHR46680:SF5">
    <property type="entry name" value="NFKB INHIBITOR EPSILON"/>
    <property type="match status" value="1"/>
</dbReference>
<dbReference type="GO" id="GO:0051059">
    <property type="term" value="F:NF-kappaB binding"/>
    <property type="evidence" value="ECO:0007669"/>
    <property type="project" value="TreeGrafter"/>
</dbReference>
<dbReference type="GO" id="GO:0071356">
    <property type="term" value="P:cellular response to tumor necrosis factor"/>
    <property type="evidence" value="ECO:0007669"/>
    <property type="project" value="TreeGrafter"/>
</dbReference>
<evidence type="ECO:0000256" key="3">
    <source>
        <dbReference type="PROSITE-ProRule" id="PRU00023"/>
    </source>
</evidence>
<comment type="caution">
    <text evidence="5">The sequence shown here is derived from an EMBL/GenBank/DDBJ whole genome shotgun (WGS) entry which is preliminary data.</text>
</comment>
<dbReference type="PRINTS" id="PR01415">
    <property type="entry name" value="ANKYRIN"/>
</dbReference>
<feature type="region of interest" description="Disordered" evidence="4">
    <location>
        <begin position="332"/>
        <end position="375"/>
    </location>
</feature>
<feature type="repeat" description="ANK" evidence="3">
    <location>
        <begin position="1"/>
        <end position="30"/>
    </location>
</feature>
<dbReference type="PROSITE" id="PS50088">
    <property type="entry name" value="ANK_REPEAT"/>
    <property type="match status" value="5"/>
</dbReference>
<keyword evidence="1" id="KW-0677">Repeat</keyword>
<reference evidence="5 6" key="1">
    <citation type="submission" date="2016-06" db="EMBL/GenBank/DDBJ databases">
        <title>The Draft Genome Sequence and Annotation of the Desert Woodrat Neotoma lepida.</title>
        <authorList>
            <person name="Campbell M."/>
            <person name="Oakeson K.F."/>
            <person name="Yandell M."/>
            <person name="Halpert J.R."/>
            <person name="Dearing D."/>
        </authorList>
    </citation>
    <scope>NUCLEOTIDE SEQUENCE [LARGE SCALE GENOMIC DNA]</scope>
    <source>
        <strain evidence="5">417</strain>
        <tissue evidence="5">Liver</tissue>
    </source>
</reference>
<feature type="repeat" description="ANK" evidence="3">
    <location>
        <begin position="135"/>
        <end position="167"/>
    </location>
</feature>
<organism evidence="5 6">
    <name type="scientific">Neotoma lepida</name>
    <name type="common">Desert woodrat</name>
    <dbReference type="NCBI Taxonomy" id="56216"/>
    <lineage>
        <taxon>Eukaryota</taxon>
        <taxon>Metazoa</taxon>
        <taxon>Chordata</taxon>
        <taxon>Craniata</taxon>
        <taxon>Vertebrata</taxon>
        <taxon>Euteleostomi</taxon>
        <taxon>Mammalia</taxon>
        <taxon>Eutheria</taxon>
        <taxon>Euarchontoglires</taxon>
        <taxon>Glires</taxon>
        <taxon>Rodentia</taxon>
        <taxon>Myomorpha</taxon>
        <taxon>Muroidea</taxon>
        <taxon>Cricetidae</taxon>
        <taxon>Neotominae</taxon>
        <taxon>Neotoma</taxon>
    </lineage>
</organism>
<dbReference type="PROSITE" id="PS50297">
    <property type="entry name" value="ANK_REP_REGION"/>
    <property type="match status" value="4"/>
</dbReference>
<proteinExistence type="predicted"/>
<feature type="region of interest" description="Disordered" evidence="4">
    <location>
        <begin position="251"/>
        <end position="281"/>
    </location>
</feature>
<evidence type="ECO:0000256" key="2">
    <source>
        <dbReference type="ARBA" id="ARBA00023043"/>
    </source>
</evidence>
<feature type="repeat" description="ANK" evidence="3">
    <location>
        <begin position="67"/>
        <end position="99"/>
    </location>
</feature>
<evidence type="ECO:0000313" key="5">
    <source>
        <dbReference type="EMBL" id="OBS75962.1"/>
    </source>
</evidence>
<dbReference type="SUPFAM" id="SSF48403">
    <property type="entry name" value="Ankyrin repeat"/>
    <property type="match status" value="1"/>
</dbReference>
<evidence type="ECO:0000313" key="6">
    <source>
        <dbReference type="Proteomes" id="UP000092124"/>
    </source>
</evidence>
<keyword evidence="6" id="KW-1185">Reference proteome</keyword>
<dbReference type="Pfam" id="PF00023">
    <property type="entry name" value="Ank"/>
    <property type="match status" value="2"/>
</dbReference>
<feature type="repeat" description="ANK" evidence="3">
    <location>
        <begin position="101"/>
        <end position="134"/>
    </location>
</feature>
<feature type="compositionally biased region" description="Pro residues" evidence="4">
    <location>
        <begin position="260"/>
        <end position="270"/>
    </location>
</feature>
<dbReference type="InterPro" id="IPR036770">
    <property type="entry name" value="Ankyrin_rpt-contain_sf"/>
</dbReference>
<gene>
    <name evidence="5" type="ORF">A6R68_17587</name>
</gene>
<dbReference type="InterPro" id="IPR002110">
    <property type="entry name" value="Ankyrin_rpt"/>
</dbReference>
<dbReference type="Proteomes" id="UP000092124">
    <property type="component" value="Unassembled WGS sequence"/>
</dbReference>
<dbReference type="FunFam" id="1.25.40.20:FF:000103">
    <property type="entry name" value="Nuclear factor NF-kappa-B p105 subunit isoform 1"/>
    <property type="match status" value="1"/>
</dbReference>
<protein>
    <submittedName>
        <fullName evidence="5">Uncharacterized protein</fullName>
    </submittedName>
</protein>
<dbReference type="EMBL" id="LZPO01035115">
    <property type="protein sequence ID" value="OBS75962.1"/>
    <property type="molecule type" value="Genomic_DNA"/>
</dbReference>
<name>A0A1A6HEA5_NEOLE</name>
<dbReference type="STRING" id="56216.A0A1A6HEA5"/>
<keyword evidence="2 3" id="KW-0040">ANK repeat</keyword>
<dbReference type="OrthoDB" id="10254686at2759"/>
<dbReference type="AlphaFoldDB" id="A0A1A6HEA5"/>
<dbReference type="InterPro" id="IPR011029">
    <property type="entry name" value="DEATH-like_dom_sf"/>
</dbReference>
<evidence type="ECO:0000256" key="4">
    <source>
        <dbReference type="SAM" id="MobiDB-lite"/>
    </source>
</evidence>
<dbReference type="SMART" id="SM00248">
    <property type="entry name" value="ANK"/>
    <property type="match status" value="5"/>
</dbReference>
<feature type="non-terminal residue" evidence="5">
    <location>
        <position position="1"/>
    </location>
</feature>
<dbReference type="InterPro" id="IPR051070">
    <property type="entry name" value="NF-kappa-B_inhibitor"/>
</dbReference>
<dbReference type="PANTHER" id="PTHR46680">
    <property type="entry name" value="NF-KAPPA-B INHIBITOR ALPHA"/>
    <property type="match status" value="1"/>
</dbReference>
<feature type="repeat" description="ANK" evidence="3">
    <location>
        <begin position="31"/>
        <end position="63"/>
    </location>
</feature>